<keyword evidence="3" id="KW-1185">Reference proteome</keyword>
<dbReference type="AlphaFoldDB" id="A0A8J6MAU3"/>
<evidence type="ECO:0000259" key="1">
    <source>
        <dbReference type="Pfam" id="PF11823"/>
    </source>
</evidence>
<reference evidence="2" key="1">
    <citation type="submission" date="2020-08" db="EMBL/GenBank/DDBJ databases">
        <title>Genome public.</title>
        <authorList>
            <person name="Liu C."/>
            <person name="Sun Q."/>
        </authorList>
    </citation>
    <scope>NUCLEOTIDE SEQUENCE</scope>
    <source>
        <strain evidence="2">NSJ-51</strain>
    </source>
</reference>
<comment type="caution">
    <text evidence="2">The sequence shown here is derived from an EMBL/GenBank/DDBJ whole genome shotgun (WGS) entry which is preliminary data.</text>
</comment>
<dbReference type="Pfam" id="PF11823">
    <property type="entry name" value="Se_S_carrier"/>
    <property type="match status" value="1"/>
</dbReference>
<protein>
    <submittedName>
        <fullName evidence="2">DUF3343 domain-containing protein</fullName>
    </submittedName>
</protein>
<evidence type="ECO:0000313" key="2">
    <source>
        <dbReference type="EMBL" id="MBC5734269.1"/>
    </source>
</evidence>
<accession>A0A8J6MAU3</accession>
<dbReference type="Proteomes" id="UP000661435">
    <property type="component" value="Unassembled WGS sequence"/>
</dbReference>
<organism evidence="2 3">
    <name type="scientific">Lawsonibacter hominis</name>
    <dbReference type="NCBI Taxonomy" id="2763053"/>
    <lineage>
        <taxon>Bacteria</taxon>
        <taxon>Bacillati</taxon>
        <taxon>Bacillota</taxon>
        <taxon>Clostridia</taxon>
        <taxon>Eubacteriales</taxon>
        <taxon>Oscillospiraceae</taxon>
        <taxon>Lawsonibacter</taxon>
    </lineage>
</organism>
<dbReference type="InterPro" id="IPR021778">
    <property type="entry name" value="Se/S_carrier-like"/>
</dbReference>
<evidence type="ECO:0000313" key="3">
    <source>
        <dbReference type="Proteomes" id="UP000661435"/>
    </source>
</evidence>
<feature type="domain" description="Putative Se/S carrier protein-like" evidence="1">
    <location>
        <begin position="5"/>
        <end position="67"/>
    </location>
</feature>
<dbReference type="RefSeq" id="WP_186908159.1">
    <property type="nucleotide sequence ID" value="NZ_JACOPP010000015.1"/>
</dbReference>
<gene>
    <name evidence="2" type="ORF">H8S57_11095</name>
</gene>
<name>A0A8J6MAU3_9FIRM</name>
<dbReference type="EMBL" id="JACOPP010000015">
    <property type="protein sequence ID" value="MBC5734269.1"/>
    <property type="molecule type" value="Genomic_DNA"/>
</dbReference>
<sequence>MDYVMAAFSSTYAALLAQRAGAEVAAVQVMPVLREVSQGCGIALRLPPEALERVRGALAACGLKPEEYAFYAVSGQGDARSVRLLPGG</sequence>
<proteinExistence type="predicted"/>